<reference evidence="1" key="1">
    <citation type="submission" date="2019-02" db="EMBL/GenBank/DDBJ databases">
        <authorList>
            <person name="Gruber-Vodicka R. H."/>
            <person name="Seah K. B. B."/>
        </authorList>
    </citation>
    <scope>NUCLEOTIDE SEQUENCE</scope>
    <source>
        <strain evidence="1">BECK_BZ106</strain>
    </source>
</reference>
<protein>
    <recommendedName>
        <fullName evidence="2">Phage-Barnase-EndoU-ColicinE5/D-RelE like nuclease 2 domain-containing protein</fullName>
    </recommendedName>
</protein>
<proteinExistence type="predicted"/>
<name>A0A450SUD3_9GAMM</name>
<evidence type="ECO:0008006" key="2">
    <source>
        <dbReference type="Google" id="ProtNLM"/>
    </source>
</evidence>
<dbReference type="AlphaFoldDB" id="A0A450SUD3"/>
<dbReference type="EMBL" id="CAADFD010000035">
    <property type="protein sequence ID" value="VFJ57594.1"/>
    <property type="molecule type" value="Genomic_DNA"/>
</dbReference>
<accession>A0A450SUD3</accession>
<evidence type="ECO:0000313" key="1">
    <source>
        <dbReference type="EMBL" id="VFJ57594.1"/>
    </source>
</evidence>
<organism evidence="1">
    <name type="scientific">Candidatus Kentrum sp. FW</name>
    <dbReference type="NCBI Taxonomy" id="2126338"/>
    <lineage>
        <taxon>Bacteria</taxon>
        <taxon>Pseudomonadati</taxon>
        <taxon>Pseudomonadota</taxon>
        <taxon>Gammaproteobacteria</taxon>
        <taxon>Candidatus Kentrum</taxon>
    </lineage>
</organism>
<gene>
    <name evidence="1" type="ORF">BECKFW1821B_GA0114236_103510</name>
</gene>
<sequence length="99" mass="11418">METAVSITGVPIRLTYERWYHITENHDDLASYFHEVLETVDKPDVIVRGSGGAYKAARNYGKNKWMVVVYREISKSDGFVITAYLLSTKPKGEIIWQRH</sequence>